<sequence>MPANTGIAGGNQRVAFFAGRPAPKVRPGQGFQGLACNAWFRIIQHQQNNDRSQLAEQVGAAPLLISVDTAKS</sequence>
<dbReference type="Proteomes" id="UP000005268">
    <property type="component" value="Chromosome"/>
</dbReference>
<gene>
    <name evidence="1" type="ORF">YSA_03594</name>
</gene>
<dbReference type="EMBL" id="CP003588">
    <property type="protein sequence ID" value="AFK68706.1"/>
    <property type="molecule type" value="Genomic_DNA"/>
</dbReference>
<reference evidence="1 2" key="1">
    <citation type="journal article" date="2012" name="J. Bacteriol.">
        <title>Complete Genome Sequence of the Naphthalene-Degrading Pseudomonas putida Strain ND6.</title>
        <authorList>
            <person name="Li S."/>
            <person name="Zhao H."/>
            <person name="Li Y."/>
            <person name="Niu S."/>
            <person name="Cai B."/>
        </authorList>
    </citation>
    <scope>NUCLEOTIDE SEQUENCE [LARGE SCALE GENOMIC DNA]</scope>
    <source>
        <strain evidence="1 2">ND6</strain>
    </source>
</reference>
<dbReference type="AlphaFoldDB" id="I3UT85"/>
<name>I3UT85_PSEPU</name>
<protein>
    <submittedName>
        <fullName evidence="1">Uncharacterized protein</fullName>
    </submittedName>
</protein>
<evidence type="ECO:0000313" key="1">
    <source>
        <dbReference type="EMBL" id="AFK68706.1"/>
    </source>
</evidence>
<evidence type="ECO:0000313" key="2">
    <source>
        <dbReference type="Proteomes" id="UP000005268"/>
    </source>
</evidence>
<organism evidence="1 2">
    <name type="scientific">Pseudomonas putida ND6</name>
    <dbReference type="NCBI Taxonomy" id="231023"/>
    <lineage>
        <taxon>Bacteria</taxon>
        <taxon>Pseudomonadati</taxon>
        <taxon>Pseudomonadota</taxon>
        <taxon>Gammaproteobacteria</taxon>
        <taxon>Pseudomonadales</taxon>
        <taxon>Pseudomonadaceae</taxon>
        <taxon>Pseudomonas</taxon>
    </lineage>
</organism>
<dbReference type="KEGG" id="ppi:YSA_03594"/>
<proteinExistence type="predicted"/>
<dbReference type="HOGENOM" id="CLU_2719275_0_0_6"/>
<accession>I3UT85</accession>